<accession>A0A7C8MW52</accession>
<organism evidence="3 4">
    <name type="scientific">Massariosphaeria phaeospora</name>
    <dbReference type="NCBI Taxonomy" id="100035"/>
    <lineage>
        <taxon>Eukaryota</taxon>
        <taxon>Fungi</taxon>
        <taxon>Dikarya</taxon>
        <taxon>Ascomycota</taxon>
        <taxon>Pezizomycotina</taxon>
        <taxon>Dothideomycetes</taxon>
        <taxon>Pleosporomycetidae</taxon>
        <taxon>Pleosporales</taxon>
        <taxon>Pleosporales incertae sedis</taxon>
        <taxon>Massariosphaeria</taxon>
    </lineage>
</organism>
<dbReference type="Pfam" id="PF13639">
    <property type="entry name" value="zf-RING_2"/>
    <property type="match status" value="1"/>
</dbReference>
<evidence type="ECO:0000313" key="3">
    <source>
        <dbReference type="EMBL" id="KAF2878444.1"/>
    </source>
</evidence>
<dbReference type="EMBL" id="JAADJZ010000001">
    <property type="protein sequence ID" value="KAF2878444.1"/>
    <property type="molecule type" value="Genomic_DNA"/>
</dbReference>
<dbReference type="AlphaFoldDB" id="A0A7C8MW52"/>
<proteinExistence type="predicted"/>
<evidence type="ECO:0000313" key="4">
    <source>
        <dbReference type="Proteomes" id="UP000481861"/>
    </source>
</evidence>
<comment type="caution">
    <text evidence="3">The sequence shown here is derived from an EMBL/GenBank/DDBJ whole genome shotgun (WGS) entry which is preliminary data.</text>
</comment>
<keyword evidence="1" id="KW-0479">Metal-binding</keyword>
<sequence length="199" mass="22655">MSLPTTSRYVLPSRQQFLSKYLQPHLGSKAELCAICISTSCQPVRFSDPLACKHIFGRACILEWLHTPSANTCPLCRRILFKKESPEWSLAPSSSELVVAVTQLASYFAFRVGNESTTQERWTVWAQLLPPGAGYTDTGRWALEKIFCVMWHEHQEGDASLPYFQEAVRWVYGVMDGVGSWDEQPDNIKGIFEAWELYQ</sequence>
<dbReference type="InterPro" id="IPR013083">
    <property type="entry name" value="Znf_RING/FYVE/PHD"/>
</dbReference>
<protein>
    <recommendedName>
        <fullName evidence="2">RING-type domain-containing protein</fullName>
    </recommendedName>
</protein>
<dbReference type="OrthoDB" id="3801175at2759"/>
<gene>
    <name evidence="3" type="ORF">BDV95DRAFT_601092</name>
</gene>
<evidence type="ECO:0000256" key="1">
    <source>
        <dbReference type="PROSITE-ProRule" id="PRU00175"/>
    </source>
</evidence>
<dbReference type="GO" id="GO:0008270">
    <property type="term" value="F:zinc ion binding"/>
    <property type="evidence" value="ECO:0007669"/>
    <property type="project" value="UniProtKB-KW"/>
</dbReference>
<evidence type="ECO:0000259" key="2">
    <source>
        <dbReference type="PROSITE" id="PS50089"/>
    </source>
</evidence>
<keyword evidence="1" id="KW-0862">Zinc</keyword>
<dbReference type="Proteomes" id="UP000481861">
    <property type="component" value="Unassembled WGS sequence"/>
</dbReference>
<feature type="domain" description="RING-type" evidence="2">
    <location>
        <begin position="33"/>
        <end position="77"/>
    </location>
</feature>
<dbReference type="SUPFAM" id="SSF57850">
    <property type="entry name" value="RING/U-box"/>
    <property type="match status" value="1"/>
</dbReference>
<dbReference type="Gene3D" id="3.30.40.10">
    <property type="entry name" value="Zinc/RING finger domain, C3HC4 (zinc finger)"/>
    <property type="match status" value="1"/>
</dbReference>
<keyword evidence="1" id="KW-0863">Zinc-finger</keyword>
<name>A0A7C8MW52_9PLEO</name>
<keyword evidence="4" id="KW-1185">Reference proteome</keyword>
<reference evidence="3 4" key="1">
    <citation type="submission" date="2020-01" db="EMBL/GenBank/DDBJ databases">
        <authorList>
            <consortium name="DOE Joint Genome Institute"/>
            <person name="Haridas S."/>
            <person name="Albert R."/>
            <person name="Binder M."/>
            <person name="Bloem J."/>
            <person name="Labutti K."/>
            <person name="Salamov A."/>
            <person name="Andreopoulos B."/>
            <person name="Baker S.E."/>
            <person name="Barry K."/>
            <person name="Bills G."/>
            <person name="Bluhm B.H."/>
            <person name="Cannon C."/>
            <person name="Castanera R."/>
            <person name="Culley D.E."/>
            <person name="Daum C."/>
            <person name="Ezra D."/>
            <person name="Gonzalez J.B."/>
            <person name="Henrissat B."/>
            <person name="Kuo A."/>
            <person name="Liang C."/>
            <person name="Lipzen A."/>
            <person name="Lutzoni F."/>
            <person name="Magnuson J."/>
            <person name="Mondo S."/>
            <person name="Nolan M."/>
            <person name="Ohm R."/>
            <person name="Pangilinan J."/>
            <person name="Park H.-J.H."/>
            <person name="Ramirez L."/>
            <person name="Alfaro M."/>
            <person name="Sun H."/>
            <person name="Tritt A."/>
            <person name="Yoshinaga Y."/>
            <person name="Zwiers L.-H.L."/>
            <person name="Turgeon B.G."/>
            <person name="Goodwin S.B."/>
            <person name="Spatafora J.W."/>
            <person name="Crous P.W."/>
            <person name="Grigoriev I.V."/>
        </authorList>
    </citation>
    <scope>NUCLEOTIDE SEQUENCE [LARGE SCALE GENOMIC DNA]</scope>
    <source>
        <strain evidence="3 4">CBS 611.86</strain>
    </source>
</reference>
<dbReference type="PROSITE" id="PS50089">
    <property type="entry name" value="ZF_RING_2"/>
    <property type="match status" value="1"/>
</dbReference>
<dbReference type="InterPro" id="IPR001841">
    <property type="entry name" value="Znf_RING"/>
</dbReference>